<dbReference type="Gene3D" id="1.10.10.10">
    <property type="entry name" value="Winged helix-like DNA-binding domain superfamily/Winged helix DNA-binding domain"/>
    <property type="match status" value="1"/>
</dbReference>
<dbReference type="GO" id="GO:0003700">
    <property type="term" value="F:DNA-binding transcription factor activity"/>
    <property type="evidence" value="ECO:0007669"/>
    <property type="project" value="InterPro"/>
</dbReference>
<dbReference type="InterPro" id="IPR036388">
    <property type="entry name" value="WH-like_DNA-bd_sf"/>
</dbReference>
<dbReference type="PANTHER" id="PTHR44846">
    <property type="entry name" value="MANNOSYL-D-GLYCERATE TRANSPORT/METABOLISM SYSTEM REPRESSOR MNGR-RELATED"/>
    <property type="match status" value="1"/>
</dbReference>
<reference evidence="5 6" key="1">
    <citation type="journal article" date="2018" name="Nat. Biotechnol.">
        <title>A standardized bacterial taxonomy based on genome phylogeny substantially revises the tree of life.</title>
        <authorList>
            <person name="Parks D.H."/>
            <person name="Chuvochina M."/>
            <person name="Waite D.W."/>
            <person name="Rinke C."/>
            <person name="Skarshewski A."/>
            <person name="Chaumeil P.A."/>
            <person name="Hugenholtz P."/>
        </authorList>
    </citation>
    <scope>NUCLEOTIDE SEQUENCE [LARGE SCALE GENOMIC DNA]</scope>
    <source>
        <strain evidence="5">UBA10707</strain>
    </source>
</reference>
<evidence type="ECO:0000256" key="2">
    <source>
        <dbReference type="ARBA" id="ARBA00023125"/>
    </source>
</evidence>
<evidence type="ECO:0000313" key="5">
    <source>
        <dbReference type="EMBL" id="HBP28013.1"/>
    </source>
</evidence>
<dbReference type="PRINTS" id="PR00035">
    <property type="entry name" value="HTHGNTR"/>
</dbReference>
<accession>A0A356LAJ5</accession>
<proteinExistence type="predicted"/>
<dbReference type="SMART" id="SM00866">
    <property type="entry name" value="UTRA"/>
    <property type="match status" value="1"/>
</dbReference>
<protein>
    <submittedName>
        <fullName evidence="5">GntR family transcriptional regulator</fullName>
    </submittedName>
</protein>
<dbReference type="EMBL" id="DOEK01000004">
    <property type="protein sequence ID" value="HBP28013.1"/>
    <property type="molecule type" value="Genomic_DNA"/>
</dbReference>
<dbReference type="PANTHER" id="PTHR44846:SF1">
    <property type="entry name" value="MANNOSYL-D-GLYCERATE TRANSPORT_METABOLISM SYSTEM REPRESSOR MNGR-RELATED"/>
    <property type="match status" value="1"/>
</dbReference>
<evidence type="ECO:0000256" key="3">
    <source>
        <dbReference type="ARBA" id="ARBA00023163"/>
    </source>
</evidence>
<dbReference type="InterPro" id="IPR011663">
    <property type="entry name" value="UTRA"/>
</dbReference>
<dbReference type="InterPro" id="IPR000524">
    <property type="entry name" value="Tscrpt_reg_HTH_GntR"/>
</dbReference>
<keyword evidence="1" id="KW-0805">Transcription regulation</keyword>
<dbReference type="InterPro" id="IPR050679">
    <property type="entry name" value="Bact_HTH_transcr_reg"/>
</dbReference>
<keyword evidence="2" id="KW-0238">DNA-binding</keyword>
<sequence length="252" mass="28429">MTDKSSNYAVLSRSKQPIYLQLATEFRRSIDVGLWHVGEQIPPLEELMRTYEVSRMTIRNALEILEAEQLITRSRGKGTFVQRRPPQVSELQLPTTWQEAVALSDVLGTHSITESEGTITQLPDMGMQCRAQPAQSYKYLCRLHSRNNVPYCYSEVYVDMALFQQYEDNFLSHAAASVIARIPGLHVDESRQSLAIINAGFVSANALQLAAGDSVAEVKRLACANEVIIYYARLEFPTRYVKLELDLLAGER</sequence>
<dbReference type="InterPro" id="IPR036390">
    <property type="entry name" value="WH_DNA-bd_sf"/>
</dbReference>
<dbReference type="AlphaFoldDB" id="A0A356LAJ5"/>
<dbReference type="CDD" id="cd07377">
    <property type="entry name" value="WHTH_GntR"/>
    <property type="match status" value="1"/>
</dbReference>
<dbReference type="GO" id="GO:0003677">
    <property type="term" value="F:DNA binding"/>
    <property type="evidence" value="ECO:0007669"/>
    <property type="project" value="UniProtKB-KW"/>
</dbReference>
<name>A0A356LAJ5_9BURK</name>
<dbReference type="SUPFAM" id="SSF46785">
    <property type="entry name" value="Winged helix' DNA-binding domain"/>
    <property type="match status" value="1"/>
</dbReference>
<gene>
    <name evidence="5" type="ORF">DD666_01185</name>
</gene>
<dbReference type="SMART" id="SM00345">
    <property type="entry name" value="HTH_GNTR"/>
    <property type="match status" value="1"/>
</dbReference>
<dbReference type="Proteomes" id="UP000264036">
    <property type="component" value="Unassembled WGS sequence"/>
</dbReference>
<dbReference type="Pfam" id="PF07702">
    <property type="entry name" value="UTRA"/>
    <property type="match status" value="1"/>
</dbReference>
<feature type="domain" description="HTH gntR-type" evidence="4">
    <location>
        <begin position="16"/>
        <end position="84"/>
    </location>
</feature>
<keyword evidence="3" id="KW-0804">Transcription</keyword>
<comment type="caution">
    <text evidence="5">The sequence shown here is derived from an EMBL/GenBank/DDBJ whole genome shotgun (WGS) entry which is preliminary data.</text>
</comment>
<dbReference type="InterPro" id="IPR028978">
    <property type="entry name" value="Chorismate_lyase_/UTRA_dom_sf"/>
</dbReference>
<evidence type="ECO:0000256" key="1">
    <source>
        <dbReference type="ARBA" id="ARBA00023015"/>
    </source>
</evidence>
<dbReference type="Gene3D" id="3.40.1410.10">
    <property type="entry name" value="Chorismate lyase-like"/>
    <property type="match status" value="1"/>
</dbReference>
<dbReference type="PROSITE" id="PS50949">
    <property type="entry name" value="HTH_GNTR"/>
    <property type="match status" value="1"/>
</dbReference>
<dbReference type="GO" id="GO:0045892">
    <property type="term" value="P:negative regulation of DNA-templated transcription"/>
    <property type="evidence" value="ECO:0007669"/>
    <property type="project" value="TreeGrafter"/>
</dbReference>
<evidence type="ECO:0000313" key="6">
    <source>
        <dbReference type="Proteomes" id="UP000264036"/>
    </source>
</evidence>
<evidence type="ECO:0000259" key="4">
    <source>
        <dbReference type="PROSITE" id="PS50949"/>
    </source>
</evidence>
<dbReference type="Pfam" id="PF00392">
    <property type="entry name" value="GntR"/>
    <property type="match status" value="1"/>
</dbReference>
<dbReference type="SUPFAM" id="SSF64288">
    <property type="entry name" value="Chorismate lyase-like"/>
    <property type="match status" value="1"/>
</dbReference>
<organism evidence="5 6">
    <name type="scientific">Advenella kashmirensis</name>
    <dbReference type="NCBI Taxonomy" id="310575"/>
    <lineage>
        <taxon>Bacteria</taxon>
        <taxon>Pseudomonadati</taxon>
        <taxon>Pseudomonadota</taxon>
        <taxon>Betaproteobacteria</taxon>
        <taxon>Burkholderiales</taxon>
        <taxon>Alcaligenaceae</taxon>
    </lineage>
</organism>